<organism evidence="1 2">
    <name type="scientific">Mytilus coruscus</name>
    <name type="common">Sea mussel</name>
    <dbReference type="NCBI Taxonomy" id="42192"/>
    <lineage>
        <taxon>Eukaryota</taxon>
        <taxon>Metazoa</taxon>
        <taxon>Spiralia</taxon>
        <taxon>Lophotrochozoa</taxon>
        <taxon>Mollusca</taxon>
        <taxon>Bivalvia</taxon>
        <taxon>Autobranchia</taxon>
        <taxon>Pteriomorphia</taxon>
        <taxon>Mytilida</taxon>
        <taxon>Mytiloidea</taxon>
        <taxon>Mytilidae</taxon>
        <taxon>Mytilinae</taxon>
        <taxon>Mytilus</taxon>
    </lineage>
</organism>
<evidence type="ECO:0000313" key="2">
    <source>
        <dbReference type="Proteomes" id="UP000507470"/>
    </source>
</evidence>
<dbReference type="OrthoDB" id="6718656at2759"/>
<gene>
    <name evidence="1" type="ORF">MCOR_26071</name>
</gene>
<evidence type="ECO:0000313" key="1">
    <source>
        <dbReference type="EMBL" id="CAC5391030.1"/>
    </source>
</evidence>
<proteinExistence type="predicted"/>
<accession>A0A6J8C7Q1</accession>
<sequence length="160" mass="17694">MATTEKQKIYEKSAAYVRSIIHHQEVNNMQQTLKCVRIDDNAEDLAQLLMSSPRIGFTDNLSDKSKIKSDVHELMTRIANVIGEMDGRFQCTIFPTGSSAGACTSSKCGKQQINSNNSTGKKLESQETKENGVLKSDIVSLLMTDESNETPSDYNVHSTD</sequence>
<name>A0A6J8C7Q1_MYTCO</name>
<dbReference type="EMBL" id="CACVKT020004658">
    <property type="protein sequence ID" value="CAC5391030.1"/>
    <property type="molecule type" value="Genomic_DNA"/>
</dbReference>
<keyword evidence="2" id="KW-1185">Reference proteome</keyword>
<dbReference type="Proteomes" id="UP000507470">
    <property type="component" value="Unassembled WGS sequence"/>
</dbReference>
<dbReference type="AlphaFoldDB" id="A0A6J8C7Q1"/>
<reference evidence="1 2" key="1">
    <citation type="submission" date="2020-06" db="EMBL/GenBank/DDBJ databases">
        <authorList>
            <person name="Li R."/>
            <person name="Bekaert M."/>
        </authorList>
    </citation>
    <scope>NUCLEOTIDE SEQUENCE [LARGE SCALE GENOMIC DNA]</scope>
    <source>
        <strain evidence="2">wild</strain>
    </source>
</reference>
<protein>
    <submittedName>
        <fullName evidence="1">Uncharacterized protein</fullName>
    </submittedName>
</protein>